<dbReference type="EMBL" id="QYUM01000002">
    <property type="protein sequence ID" value="RJF93623.1"/>
    <property type="molecule type" value="Genomic_DNA"/>
</dbReference>
<dbReference type="Gene3D" id="3.10.129.10">
    <property type="entry name" value="Hotdog Thioesterase"/>
    <property type="match status" value="1"/>
</dbReference>
<feature type="domain" description="FAS1-like dehydratase" evidence="1">
    <location>
        <begin position="6"/>
        <end position="138"/>
    </location>
</feature>
<dbReference type="Pfam" id="PF13452">
    <property type="entry name" value="FAS1_DH_region"/>
    <property type="match status" value="1"/>
</dbReference>
<protein>
    <submittedName>
        <fullName evidence="2">MaoC family dehydratase</fullName>
    </submittedName>
</protein>
<proteinExistence type="predicted"/>
<name>A0A418WQV5_9SPHN</name>
<dbReference type="Proteomes" id="UP000286100">
    <property type="component" value="Unassembled WGS sequence"/>
</dbReference>
<dbReference type="CDD" id="cd03441">
    <property type="entry name" value="R_hydratase_like"/>
    <property type="match status" value="1"/>
</dbReference>
<evidence type="ECO:0000313" key="3">
    <source>
        <dbReference type="Proteomes" id="UP000286100"/>
    </source>
</evidence>
<gene>
    <name evidence="2" type="ORF">D3876_04750</name>
</gene>
<dbReference type="AlphaFoldDB" id="A0A418WQV5"/>
<sequence length="146" mass="15710">MIDRSHIGKALPQSVLRVEAGRLQFFAKAIGETNPIYLDEAAAQAAGYSSLPAPPTFIFAAAQDAGTMARGLVDMGVDTRRVLHAEQGFTYHGMVLAGDMITVTTRVFDIYDKRDGALEFIVLDSAAANQKGAMVAEMRAVVVVRH</sequence>
<dbReference type="SUPFAM" id="SSF54637">
    <property type="entry name" value="Thioesterase/thiol ester dehydrase-isomerase"/>
    <property type="match status" value="1"/>
</dbReference>
<dbReference type="PIRSF" id="PIRSF018072">
    <property type="entry name" value="UCP018072"/>
    <property type="match status" value="1"/>
</dbReference>
<comment type="caution">
    <text evidence="2">The sequence shown here is derived from an EMBL/GenBank/DDBJ whole genome shotgun (WGS) entry which is preliminary data.</text>
</comment>
<dbReference type="InterPro" id="IPR039569">
    <property type="entry name" value="FAS1-like_DH_region"/>
</dbReference>
<evidence type="ECO:0000259" key="1">
    <source>
        <dbReference type="Pfam" id="PF13452"/>
    </source>
</evidence>
<dbReference type="OrthoDB" id="5522043at2"/>
<organism evidence="2 3">
    <name type="scientific">Sphingomonas cavernae</name>
    <dbReference type="NCBI Taxonomy" id="2320861"/>
    <lineage>
        <taxon>Bacteria</taxon>
        <taxon>Pseudomonadati</taxon>
        <taxon>Pseudomonadota</taxon>
        <taxon>Alphaproteobacteria</taxon>
        <taxon>Sphingomonadales</taxon>
        <taxon>Sphingomonadaceae</taxon>
        <taxon>Sphingomonas</taxon>
    </lineage>
</organism>
<keyword evidence="3" id="KW-1185">Reference proteome</keyword>
<evidence type="ECO:0000313" key="2">
    <source>
        <dbReference type="EMBL" id="RJF93623.1"/>
    </source>
</evidence>
<dbReference type="InterPro" id="IPR016709">
    <property type="entry name" value="HadA-like"/>
</dbReference>
<reference evidence="2 3" key="1">
    <citation type="submission" date="2018-09" db="EMBL/GenBank/DDBJ databases">
        <authorList>
            <person name="Zhu H."/>
        </authorList>
    </citation>
    <scope>NUCLEOTIDE SEQUENCE [LARGE SCALE GENOMIC DNA]</scope>
    <source>
        <strain evidence="2 3">K2R01-6</strain>
    </source>
</reference>
<dbReference type="InterPro" id="IPR029069">
    <property type="entry name" value="HotDog_dom_sf"/>
</dbReference>
<dbReference type="RefSeq" id="WP_119759966.1">
    <property type="nucleotide sequence ID" value="NZ_QYUM01000002.1"/>
</dbReference>
<accession>A0A418WQV5</accession>